<gene>
    <name evidence="3" type="ORF">IV494_03550</name>
</gene>
<dbReference type="EMBL" id="JADPVI010000001">
    <property type="protein sequence ID" value="MBF8456247.1"/>
    <property type="molecule type" value="Genomic_DNA"/>
</dbReference>
<sequence length="194" mass="20393">MKKIILVAAIGISMFSNTLSAQQTPFIGQIAFVAFNFAPVGWLECNGQTLTISSNIALFSLLGTTYGGDGMTTFALPDMRGRTVVSDGQGAGLSTYTQGQTGGQESVTLTTAQIQAHSHSISAVIAEGNDASPTGNLPANTKILDKEYSNLTGNTAMNPNMVNMTGGNQPHENRPPFIILKCIIAVQGLFPTRP</sequence>
<dbReference type="Gene3D" id="3.90.1340.10">
    <property type="entry name" value="Phage tail collar domain"/>
    <property type="match status" value="1"/>
</dbReference>
<name>A0ABS0F963_9FLAO</name>
<proteinExistence type="predicted"/>
<accession>A0ABS0F963</accession>
<dbReference type="SUPFAM" id="SSF88874">
    <property type="entry name" value="Receptor-binding domain of short tail fibre protein gp12"/>
    <property type="match status" value="1"/>
</dbReference>
<evidence type="ECO:0000313" key="4">
    <source>
        <dbReference type="Proteomes" id="UP000660070"/>
    </source>
</evidence>
<feature type="chain" id="PRO_5047170973" evidence="1">
    <location>
        <begin position="22"/>
        <end position="194"/>
    </location>
</feature>
<keyword evidence="4" id="KW-1185">Reference proteome</keyword>
<dbReference type="Pfam" id="PF07484">
    <property type="entry name" value="Collar"/>
    <property type="match status" value="1"/>
</dbReference>
<evidence type="ECO:0000313" key="3">
    <source>
        <dbReference type="EMBL" id="MBF8456247.1"/>
    </source>
</evidence>
<dbReference type="InterPro" id="IPR011083">
    <property type="entry name" value="Phage_tail_collar_dom"/>
</dbReference>
<evidence type="ECO:0000259" key="2">
    <source>
        <dbReference type="Pfam" id="PF07484"/>
    </source>
</evidence>
<protein>
    <submittedName>
        <fullName evidence="3">Phage tail protein</fullName>
    </submittedName>
</protein>
<feature type="domain" description="Phage tail collar" evidence="2">
    <location>
        <begin position="28"/>
        <end position="84"/>
    </location>
</feature>
<comment type="caution">
    <text evidence="3">The sequence shown here is derived from an EMBL/GenBank/DDBJ whole genome shotgun (WGS) entry which is preliminary data.</text>
</comment>
<evidence type="ECO:0000256" key="1">
    <source>
        <dbReference type="SAM" id="SignalP"/>
    </source>
</evidence>
<reference evidence="3 4" key="1">
    <citation type="submission" date="2020-11" db="EMBL/GenBank/DDBJ databases">
        <title>Kaistella gelatinilytica sp. nov., a flavobacterium isolated from Antarctic Soil.</title>
        <authorList>
            <person name="Li J."/>
        </authorList>
    </citation>
    <scope>NUCLEOTIDE SEQUENCE [LARGE SCALE GENOMIC DNA]</scope>
    <source>
        <strain evidence="3 4">G5-32</strain>
    </source>
</reference>
<feature type="signal peptide" evidence="1">
    <location>
        <begin position="1"/>
        <end position="21"/>
    </location>
</feature>
<organism evidence="3 4">
    <name type="scientific">Kaistella gelatinilytica</name>
    <dbReference type="NCBI Taxonomy" id="2787636"/>
    <lineage>
        <taxon>Bacteria</taxon>
        <taxon>Pseudomonadati</taxon>
        <taxon>Bacteroidota</taxon>
        <taxon>Flavobacteriia</taxon>
        <taxon>Flavobacteriales</taxon>
        <taxon>Weeksellaceae</taxon>
        <taxon>Chryseobacterium group</taxon>
        <taxon>Kaistella</taxon>
    </lineage>
</organism>
<dbReference type="InterPro" id="IPR037053">
    <property type="entry name" value="Phage_tail_collar_dom_sf"/>
</dbReference>
<dbReference type="Proteomes" id="UP000660070">
    <property type="component" value="Unassembled WGS sequence"/>
</dbReference>
<keyword evidence="1" id="KW-0732">Signal</keyword>